<gene>
    <name evidence="3" type="ORF">GCM10009710_36360</name>
</gene>
<evidence type="ECO:0000313" key="4">
    <source>
        <dbReference type="Proteomes" id="UP001501057"/>
    </source>
</evidence>
<organism evidence="3 4">
    <name type="scientific">Aeromicrobium alkaliterrae</name>
    <dbReference type="NCBI Taxonomy" id="302168"/>
    <lineage>
        <taxon>Bacteria</taxon>
        <taxon>Bacillati</taxon>
        <taxon>Actinomycetota</taxon>
        <taxon>Actinomycetes</taxon>
        <taxon>Propionibacteriales</taxon>
        <taxon>Nocardioidaceae</taxon>
        <taxon>Aeromicrobium</taxon>
    </lineage>
</organism>
<evidence type="ECO:0000313" key="3">
    <source>
        <dbReference type="EMBL" id="GAA1753445.1"/>
    </source>
</evidence>
<dbReference type="Proteomes" id="UP001501057">
    <property type="component" value="Unassembled WGS sequence"/>
</dbReference>
<feature type="signal peptide" evidence="2">
    <location>
        <begin position="1"/>
        <end position="22"/>
    </location>
</feature>
<dbReference type="PROSITE" id="PS51257">
    <property type="entry name" value="PROKAR_LIPOPROTEIN"/>
    <property type="match status" value="1"/>
</dbReference>
<keyword evidence="2" id="KW-0732">Signal</keyword>
<feature type="region of interest" description="Disordered" evidence="1">
    <location>
        <begin position="28"/>
        <end position="52"/>
    </location>
</feature>
<proteinExistence type="predicted"/>
<dbReference type="EMBL" id="BAAAME010000010">
    <property type="protein sequence ID" value="GAA1753445.1"/>
    <property type="molecule type" value="Genomic_DNA"/>
</dbReference>
<dbReference type="RefSeq" id="WP_344204201.1">
    <property type="nucleotide sequence ID" value="NZ_BAAAME010000010.1"/>
</dbReference>
<evidence type="ECO:0000256" key="2">
    <source>
        <dbReference type="SAM" id="SignalP"/>
    </source>
</evidence>
<reference evidence="3 4" key="1">
    <citation type="journal article" date="2019" name="Int. J. Syst. Evol. Microbiol.">
        <title>The Global Catalogue of Microorganisms (GCM) 10K type strain sequencing project: providing services to taxonomists for standard genome sequencing and annotation.</title>
        <authorList>
            <consortium name="The Broad Institute Genomics Platform"/>
            <consortium name="The Broad Institute Genome Sequencing Center for Infectious Disease"/>
            <person name="Wu L."/>
            <person name="Ma J."/>
        </authorList>
    </citation>
    <scope>NUCLEOTIDE SEQUENCE [LARGE SCALE GENOMIC DNA]</scope>
    <source>
        <strain evidence="3 4">JCM 13518</strain>
    </source>
</reference>
<feature type="chain" id="PRO_5046254472" description="LppX_LprAFG lipoprotein" evidence="2">
    <location>
        <begin position="23"/>
        <end position="376"/>
    </location>
</feature>
<protein>
    <recommendedName>
        <fullName evidence="5">LppX_LprAFG lipoprotein</fullName>
    </recommendedName>
</protein>
<comment type="caution">
    <text evidence="3">The sequence shown here is derived from an EMBL/GenBank/DDBJ whole genome shotgun (WGS) entry which is preliminary data.</text>
</comment>
<evidence type="ECO:0008006" key="5">
    <source>
        <dbReference type="Google" id="ProtNLM"/>
    </source>
</evidence>
<sequence length="376" mass="39041">MKRWGRVATAALSAAVVTSVLTGCQIGSGSSGSTTGQPTAPAEITDHEGGPESPIIAGLTVPTGAVQLGPLVRNRSDRVIAAYQPDLAVALTRQGVSDAVSAANNNADGVLQDVPPVITKSGRPDDDSFALLEDPPPADVTTALIRLDTDETQAVQSIVTQIATLLPDADIDPDDFTSYCTVVDERVTGCDLEAEGVTTDDRTLAISMRIDTGNLQTRISAPSSLTQPVMELQVQDLSDPRLERAAPDTDELPVSPPVTAQEPDDVIWPAMDADAPADTPLLNGWVAPSDATILLSSFDPGFVVLNVASGADAREIARGYVTDAAPGSVVTTDSYEGLNEVDVTFSATAADGSIAQGTHVITARGNYVMLFYSPAS</sequence>
<keyword evidence="4" id="KW-1185">Reference proteome</keyword>
<name>A0ABN2KDA2_9ACTN</name>
<evidence type="ECO:0000256" key="1">
    <source>
        <dbReference type="SAM" id="MobiDB-lite"/>
    </source>
</evidence>
<accession>A0ABN2KDA2</accession>